<accession>A0A811T976</accession>
<name>A0A811T976_9EURY</name>
<dbReference type="EMBL" id="CAJHIO010000004">
    <property type="protein sequence ID" value="CAD6491355.1"/>
    <property type="molecule type" value="Genomic_DNA"/>
</dbReference>
<proteinExistence type="predicted"/>
<dbReference type="Proteomes" id="UP000610373">
    <property type="component" value="Unassembled WGS sequence"/>
</dbReference>
<sequence length="32" mass="3694">MKEKLPRTTAGKVTKVLEKVDFSHMFESRVSN</sequence>
<comment type="caution">
    <text evidence="1">The sequence shown here is derived from an EMBL/GenBank/DDBJ whole genome shotgun (WGS) entry which is preliminary data.</text>
</comment>
<protein>
    <submittedName>
        <fullName evidence="1">Uncharacterized protein</fullName>
    </submittedName>
</protein>
<dbReference type="AlphaFoldDB" id="A0A811T976"/>
<gene>
    <name evidence="1" type="ORF">CHKLHMKO_00107</name>
</gene>
<organism evidence="1 2">
    <name type="scientific">Candidatus Argoarchaeum ethanivorans</name>
    <dbReference type="NCBI Taxonomy" id="2608793"/>
    <lineage>
        <taxon>Archaea</taxon>
        <taxon>Methanobacteriati</taxon>
        <taxon>Methanobacteriota</taxon>
        <taxon>Stenosarchaea group</taxon>
        <taxon>Methanomicrobia</taxon>
        <taxon>Methanosarcinales</taxon>
        <taxon>Methanosarcinales incertae sedis</taxon>
        <taxon>GOM Arc I cluster</taxon>
        <taxon>Candidatus Argoarchaeum</taxon>
    </lineage>
</organism>
<evidence type="ECO:0000313" key="2">
    <source>
        <dbReference type="Proteomes" id="UP000610373"/>
    </source>
</evidence>
<reference evidence="1" key="1">
    <citation type="submission" date="2020-10" db="EMBL/GenBank/DDBJ databases">
        <authorList>
            <person name="Hahn C.J."/>
            <person name="Laso-Perez R."/>
            <person name="Vulcano F."/>
            <person name="Vaziourakis K.-M."/>
            <person name="Stokke R."/>
            <person name="Steen I.H."/>
            <person name="Teske A."/>
            <person name="Boetius A."/>
            <person name="Liebeke M."/>
            <person name="Amann R."/>
            <person name="Knittel K."/>
        </authorList>
    </citation>
    <scope>NUCLEOTIDE SEQUENCE</scope>
    <source>
        <strain evidence="1">Gfbio:e3339647-f889-4370-9287-4fb5cb688e4c:AG392O15_GoMArc1</strain>
    </source>
</reference>
<evidence type="ECO:0000313" key="1">
    <source>
        <dbReference type="EMBL" id="CAD6491355.1"/>
    </source>
</evidence>